<evidence type="ECO:0000256" key="1">
    <source>
        <dbReference type="SAM" id="Coils"/>
    </source>
</evidence>
<feature type="compositionally biased region" description="Basic and acidic residues" evidence="2">
    <location>
        <begin position="11"/>
        <end position="25"/>
    </location>
</feature>
<dbReference type="Proteomes" id="UP000298663">
    <property type="component" value="Unassembled WGS sequence"/>
</dbReference>
<name>A0A4U5ME36_STECR</name>
<feature type="region of interest" description="Disordered" evidence="2">
    <location>
        <begin position="127"/>
        <end position="150"/>
    </location>
</feature>
<evidence type="ECO:0000313" key="4">
    <source>
        <dbReference type="Proteomes" id="UP000298663"/>
    </source>
</evidence>
<comment type="caution">
    <text evidence="3">The sequence shown here is derived from an EMBL/GenBank/DDBJ whole genome shotgun (WGS) entry which is preliminary data.</text>
</comment>
<reference evidence="3 4" key="2">
    <citation type="journal article" date="2019" name="G3 (Bethesda)">
        <title>Hybrid Assembly of the Genome of the Entomopathogenic Nematode Steinernema carpocapsae Identifies the X-Chromosome.</title>
        <authorList>
            <person name="Serra L."/>
            <person name="Macchietto M."/>
            <person name="Macias-Munoz A."/>
            <person name="McGill C.J."/>
            <person name="Rodriguez I.M."/>
            <person name="Rodriguez B."/>
            <person name="Murad R."/>
            <person name="Mortazavi A."/>
        </authorList>
    </citation>
    <scope>NUCLEOTIDE SEQUENCE [LARGE SCALE GENOMIC DNA]</scope>
    <source>
        <strain evidence="3 4">ALL</strain>
    </source>
</reference>
<reference evidence="3 4" key="1">
    <citation type="journal article" date="2015" name="Genome Biol.">
        <title>Comparative genomics of Steinernema reveals deeply conserved gene regulatory networks.</title>
        <authorList>
            <person name="Dillman A.R."/>
            <person name="Macchietto M."/>
            <person name="Porter C.F."/>
            <person name="Rogers A."/>
            <person name="Williams B."/>
            <person name="Antoshechkin I."/>
            <person name="Lee M.M."/>
            <person name="Goodwin Z."/>
            <person name="Lu X."/>
            <person name="Lewis E.E."/>
            <person name="Goodrich-Blair H."/>
            <person name="Stock S.P."/>
            <person name="Adams B.J."/>
            <person name="Sternberg P.W."/>
            <person name="Mortazavi A."/>
        </authorList>
    </citation>
    <scope>NUCLEOTIDE SEQUENCE [LARGE SCALE GENOMIC DNA]</scope>
    <source>
        <strain evidence="3 4">ALL</strain>
    </source>
</reference>
<feature type="coiled-coil region" evidence="1">
    <location>
        <begin position="96"/>
        <end position="126"/>
    </location>
</feature>
<organism evidence="3 4">
    <name type="scientific">Steinernema carpocapsae</name>
    <name type="common">Entomopathogenic nematode</name>
    <dbReference type="NCBI Taxonomy" id="34508"/>
    <lineage>
        <taxon>Eukaryota</taxon>
        <taxon>Metazoa</taxon>
        <taxon>Ecdysozoa</taxon>
        <taxon>Nematoda</taxon>
        <taxon>Chromadorea</taxon>
        <taxon>Rhabditida</taxon>
        <taxon>Tylenchina</taxon>
        <taxon>Panagrolaimomorpha</taxon>
        <taxon>Strongyloidoidea</taxon>
        <taxon>Steinernematidae</taxon>
        <taxon>Steinernema</taxon>
    </lineage>
</organism>
<sequence>MAAQTDVEEPLVDRDEILQREKAENINMESEKRTLTSQLEGYQAQIISLLSNQSRLDAKKSCVRKEKKNNEDQLGCFKPMRHRDQFTLEFIDGDAFKKLEVKQKALAEEQEQWKEALAQLKKLKKSTAKIKDQDGFTKPNSPTELGEVDLQGQEDLLQLKRIT</sequence>
<accession>A0A4U5ME36</accession>
<gene>
    <name evidence="3" type="ORF">L596_023561</name>
</gene>
<keyword evidence="1" id="KW-0175">Coiled coil</keyword>
<feature type="compositionally biased region" description="Acidic residues" evidence="2">
    <location>
        <begin position="1"/>
        <end position="10"/>
    </location>
</feature>
<evidence type="ECO:0000256" key="2">
    <source>
        <dbReference type="SAM" id="MobiDB-lite"/>
    </source>
</evidence>
<evidence type="ECO:0000313" key="3">
    <source>
        <dbReference type="EMBL" id="TKR67404.1"/>
    </source>
</evidence>
<proteinExistence type="predicted"/>
<protein>
    <submittedName>
        <fullName evidence="3">Uncharacterized protein</fullName>
    </submittedName>
</protein>
<keyword evidence="4" id="KW-1185">Reference proteome</keyword>
<dbReference type="AlphaFoldDB" id="A0A4U5ME36"/>
<dbReference type="EMBL" id="AZBU02000008">
    <property type="protein sequence ID" value="TKR67404.1"/>
    <property type="molecule type" value="Genomic_DNA"/>
</dbReference>
<feature type="region of interest" description="Disordered" evidence="2">
    <location>
        <begin position="1"/>
        <end position="25"/>
    </location>
</feature>